<dbReference type="VEuPathDB" id="PlasmoDB:PmUG01_11029600"/>
<gene>
    <name evidence="4" type="primary">PmlGA01_110017900</name>
    <name evidence="4" type="ORF">PMLGA01_110017900</name>
</gene>
<dbReference type="FunFam" id="1.10.238.10:FF:000218">
    <property type="entry name" value="Phosphatase 2A regulatory subunit-related protein, putative"/>
    <property type="match status" value="1"/>
</dbReference>
<feature type="region of interest" description="Disordered" evidence="2">
    <location>
        <begin position="551"/>
        <end position="627"/>
    </location>
</feature>
<feature type="compositionally biased region" description="Basic and acidic residues" evidence="2">
    <location>
        <begin position="449"/>
        <end position="460"/>
    </location>
</feature>
<dbReference type="Gene3D" id="1.10.238.10">
    <property type="entry name" value="EF-hand"/>
    <property type="match status" value="1"/>
</dbReference>
<dbReference type="GO" id="GO:0019888">
    <property type="term" value="F:protein phosphatase regulator activity"/>
    <property type="evidence" value="ECO:0007669"/>
    <property type="project" value="TreeGrafter"/>
</dbReference>
<feature type="region of interest" description="Disordered" evidence="2">
    <location>
        <begin position="188"/>
        <end position="255"/>
    </location>
</feature>
<dbReference type="Pfam" id="PF17958">
    <property type="entry name" value="EF-hand_13"/>
    <property type="match status" value="1"/>
</dbReference>
<evidence type="ECO:0000259" key="3">
    <source>
        <dbReference type="Pfam" id="PF17958"/>
    </source>
</evidence>
<dbReference type="AlphaFoldDB" id="A0A1C3KZA9"/>
<dbReference type="PANTHER" id="PTHR14095:SF0">
    <property type="entry name" value="MIP22305P"/>
    <property type="match status" value="1"/>
</dbReference>
<dbReference type="EMBL" id="LT594499">
    <property type="protein sequence ID" value="SBT79585.1"/>
    <property type="molecule type" value="Genomic_DNA"/>
</dbReference>
<dbReference type="InterPro" id="IPR041534">
    <property type="entry name" value="EF-hand_13"/>
</dbReference>
<dbReference type="GO" id="GO:0000159">
    <property type="term" value="C:protein phosphatase type 2A complex"/>
    <property type="evidence" value="ECO:0007669"/>
    <property type="project" value="TreeGrafter"/>
</dbReference>
<feature type="compositionally biased region" description="Basic and acidic residues" evidence="2">
    <location>
        <begin position="505"/>
        <end position="518"/>
    </location>
</feature>
<dbReference type="SUPFAM" id="SSF47473">
    <property type="entry name" value="EF-hand"/>
    <property type="match status" value="1"/>
</dbReference>
<dbReference type="PANTHER" id="PTHR14095">
    <property type="entry name" value="PHOSPHATASE 2A REGULATORY SUBUNIT-RELATED"/>
    <property type="match status" value="1"/>
</dbReference>
<feature type="compositionally biased region" description="Low complexity" evidence="2">
    <location>
        <begin position="593"/>
        <end position="624"/>
    </location>
</feature>
<evidence type="ECO:0000256" key="2">
    <source>
        <dbReference type="SAM" id="MobiDB-lite"/>
    </source>
</evidence>
<accession>A0A1C3KZA9</accession>
<feature type="compositionally biased region" description="Basic and acidic residues" evidence="2">
    <location>
        <begin position="188"/>
        <end position="244"/>
    </location>
</feature>
<keyword evidence="1" id="KW-0479">Metal-binding</keyword>
<feature type="region of interest" description="Disordered" evidence="2">
    <location>
        <begin position="449"/>
        <end position="475"/>
    </location>
</feature>
<feature type="compositionally biased region" description="Polar residues" evidence="2">
    <location>
        <begin position="371"/>
        <end position="386"/>
    </location>
</feature>
<reference evidence="4 5" key="1">
    <citation type="submission" date="2016-06" db="EMBL/GenBank/DDBJ databases">
        <authorList>
            <consortium name="Pathogen Informatics"/>
        </authorList>
    </citation>
    <scope>NUCLEOTIDE SEQUENCE [LARGE SCALE GENOMIC DNA]</scope>
    <source>
        <strain evidence="4">PmlGA01</strain>
    </source>
</reference>
<evidence type="ECO:0000313" key="4">
    <source>
        <dbReference type="EMBL" id="SBT79585.1"/>
    </source>
</evidence>
<evidence type="ECO:0000256" key="1">
    <source>
        <dbReference type="ARBA" id="ARBA00022723"/>
    </source>
</evidence>
<sequence length="1127" mass="133422">MNGSKSSSKAPVHNDKPSLNLKMLSSPFSERREMKEIKKFARFFLEGEIMREFLMDEDNWLFIQNVKIKLKENPNEVDSWLDHQLHKAKCNSGNSFNMDVIPPFHHIKKNIEYNSLKGEKESEKNYYSCNGIVKNNMSADSSVVHTTVDRVGELGKEGIIIDKEEIIDREGIKGSDIINDLLAHKREKREQKRYQQEKQERQEQERQEQERQEQERQEQEKQEQEKQEQEKHDQEKHVQQEQHQQRQRKVSSKMKIAYNNNDVKDTSNFCEMINKHKEQNHLNKKNIVPNNKEEPDMHVLSEPINERLNSCISNEKDYIIKKRLNERESSGINTDSPFTCNSGANKNTMTMKYRHSVENVRTNDAFKQKQNNEINSYDSNKSIDLTNNREKKKKKEKNEITAVMYNYIVPDDSKKNFKKDNIDTDFISNDISRIDPVMHNNKYNVEKEKSEIHGGSENRSNRFSNMETNTLDGEITKNMKKEVEERISKDDLLHVSGGWMKNDIIEKQGSKRNKDGPPKKNKQGQLMLNQNKEMGDALIGAYENAHNNIHSNYKHNHVSNNVNNGSSNYNEDINEDKNVDNNYDNNNNDDDNNNNNNNNNDSNNNNNDSNNASNNNNNDSNNNNGGLGENNKIYLKSAKTHAEILIPKMTVKIGRLINEDTDIKLKKIFMVCNNKMYLESFENLIVVNFLKIGRYMSHTLFSRIEKVNEDFITYEDTRKYFCNRFIDGTKDPSYYNDDRYSSSFNKSKKDIHGENSSPPLCSIRENECRKKELSLDDMEDVVDITSNHKEEHIEVPYKKCSIVNFFNAIKGDNNKDYLEFKDFDIYLREVLRRNKSLQFLLEHAEFLERYIESVIVRIYYHIDINDTNKIYLNDLRKHDLAHIWCCLDDTIKVQHVRQYFSYSHFYVYYCTFCQTSSCKDMLIDDNDLYRFDNHSLNDFIVNRIWSRISMKLAGPNQKYMCLNDWIYFIMNYEDMTTNRSIEFWFKLIDLDADCVIRDHEIQVFFNIQMERLKSHYLEEPKFEDWLCQMNDAIQPSNEGNFTLSDFKKNKKYAAKFFGCLVSLSKLLAWESRDAHKELQIETEYPHWTPWEIFCKTKYDELCYNENESYYDDNFNSYDDYDSKNVYM</sequence>
<dbReference type="Gene3D" id="1.10.238.220">
    <property type="match status" value="1"/>
</dbReference>
<evidence type="ECO:0000313" key="5">
    <source>
        <dbReference type="Proteomes" id="UP000219799"/>
    </source>
</evidence>
<protein>
    <submittedName>
        <fullName evidence="4">Phosphatase 2A regulatory subunit-related protein, putative</fullName>
        <ecNumber evidence="4">3.1.3.16</ecNumber>
    </submittedName>
</protein>
<proteinExistence type="predicted"/>
<keyword evidence="4" id="KW-0378">Hydrolase</keyword>
<dbReference type="GO" id="GO:0046872">
    <property type="term" value="F:metal ion binding"/>
    <property type="evidence" value="ECO:0007669"/>
    <property type="project" value="UniProtKB-KW"/>
</dbReference>
<feature type="region of interest" description="Disordered" evidence="2">
    <location>
        <begin position="505"/>
        <end position="524"/>
    </location>
</feature>
<feature type="region of interest" description="Disordered" evidence="2">
    <location>
        <begin position="371"/>
        <end position="391"/>
    </location>
</feature>
<dbReference type="InterPro" id="IPR011992">
    <property type="entry name" value="EF-hand-dom_pair"/>
</dbReference>
<feature type="domain" description="PP2A regulatory subunit B'' EF-hand" evidence="3">
    <location>
        <begin position="804"/>
        <end position="886"/>
    </location>
</feature>
<name>A0A1C3KZA9_PLAMA</name>
<feature type="compositionally biased region" description="Polar residues" evidence="2">
    <location>
        <begin position="461"/>
        <end position="471"/>
    </location>
</feature>
<organism evidence="4 5">
    <name type="scientific">Plasmodium malariae</name>
    <dbReference type="NCBI Taxonomy" id="5858"/>
    <lineage>
        <taxon>Eukaryota</taxon>
        <taxon>Sar</taxon>
        <taxon>Alveolata</taxon>
        <taxon>Apicomplexa</taxon>
        <taxon>Aconoidasida</taxon>
        <taxon>Haemosporida</taxon>
        <taxon>Plasmodiidae</taxon>
        <taxon>Plasmodium</taxon>
        <taxon>Plasmodium (Plasmodium)</taxon>
    </lineage>
</organism>
<feature type="region of interest" description="Disordered" evidence="2">
    <location>
        <begin position="1"/>
        <end position="21"/>
    </location>
</feature>
<feature type="compositionally biased region" description="Low complexity" evidence="2">
    <location>
        <begin position="558"/>
        <end position="570"/>
    </location>
</feature>
<dbReference type="GO" id="GO:0004722">
    <property type="term" value="F:protein serine/threonine phosphatase activity"/>
    <property type="evidence" value="ECO:0007669"/>
    <property type="project" value="UniProtKB-EC"/>
</dbReference>
<dbReference type="EC" id="3.1.3.16" evidence="4"/>
<dbReference type="Proteomes" id="UP000219799">
    <property type="component" value="Chromosome 11"/>
</dbReference>